<reference evidence="2 3" key="1">
    <citation type="submission" date="2012-01" db="EMBL/GenBank/DDBJ databases">
        <title>Improved High-Quality Draft sequence of Metallosphaera yellowstonensis MK1.</title>
        <authorList>
            <consortium name="US DOE Joint Genome Institute"/>
            <person name="Lucas S."/>
            <person name="Han J."/>
            <person name="Cheng J.-F."/>
            <person name="Goodwin L."/>
            <person name="Pitluck S."/>
            <person name="Peters L."/>
            <person name="Teshima H."/>
            <person name="Detter J.C."/>
            <person name="Han C."/>
            <person name="Tapia R."/>
            <person name="Land M."/>
            <person name="Hauser L."/>
            <person name="Kyrpides N."/>
            <person name="Kozubal M."/>
            <person name="Macur R.E."/>
            <person name="Jay Z."/>
            <person name="Inskeep W."/>
            <person name="Woyke T."/>
        </authorList>
    </citation>
    <scope>NUCLEOTIDE SEQUENCE [LARGE SCALE GENOMIC DNA]</scope>
    <source>
        <strain evidence="2 3">MK1</strain>
    </source>
</reference>
<accession>H2C198</accession>
<evidence type="ECO:0000259" key="1">
    <source>
        <dbReference type="Pfam" id="PF13173"/>
    </source>
</evidence>
<evidence type="ECO:0000313" key="2">
    <source>
        <dbReference type="EMBL" id="EHP70019.1"/>
    </source>
</evidence>
<dbReference type="OrthoDB" id="132045at2157"/>
<dbReference type="InterPro" id="IPR041682">
    <property type="entry name" value="AAA_14"/>
</dbReference>
<dbReference type="Pfam" id="PF13173">
    <property type="entry name" value="AAA_14"/>
    <property type="match status" value="1"/>
</dbReference>
<protein>
    <recommendedName>
        <fullName evidence="1">AAA domain-containing protein</fullName>
    </recommendedName>
</protein>
<proteinExistence type="predicted"/>
<dbReference type="InterPro" id="IPR027417">
    <property type="entry name" value="P-loop_NTPase"/>
</dbReference>
<dbReference type="Proteomes" id="UP000003980">
    <property type="component" value="Unassembled WGS sequence"/>
</dbReference>
<dbReference type="PANTHER" id="PTHR34704">
    <property type="entry name" value="ATPASE"/>
    <property type="match status" value="1"/>
</dbReference>
<sequence length="392" mass="44886">MGLYIKRREEEEIRRIKNWTLIYGRRKTGKSTLVKRNLKMDYYVLIADSNNAITLDDTVVKIDEAMKEVKGILRRGGVAVIDEFQRLPEIHWAMISNWDKEGILVIIGSSYGIVNKVFDRNSPLLGLFTPLEIDIISYEDVLTQIRDPVLSTLYRDPWIIPFINSYEEFVSRIREFSLISKGLLGEVFKEEERQLTDTYYKILLLLGEGIWKTSEIAGIIQPKGGEGTISSMVNKLAKMGLVQKIPTLSRENYYRIRSPALSLTLYAESKYAISETDLEVKDLPIGREVQFSLGEMLSKYFGGVQYYSPKEDIDVIIVKKKKPIWAFEIKMGEFSSSEAREAVKRMDKIAEKVGLVSLREKPPDYGDLSIGPEELIEIANQLVKSRDEESES</sequence>
<name>H2C198_9CREN</name>
<dbReference type="HOGENOM" id="CLU_671970_0_0_2"/>
<dbReference type="RefSeq" id="WP_009070354.1">
    <property type="nucleotide sequence ID" value="NZ_JH597761.1"/>
</dbReference>
<dbReference type="EMBL" id="JH597761">
    <property type="protein sequence ID" value="EHP70019.1"/>
    <property type="molecule type" value="Genomic_DNA"/>
</dbReference>
<gene>
    <name evidence="2" type="ORF">MetMK1DRAFT_00005210</name>
</gene>
<dbReference type="eggNOG" id="arCOG08437">
    <property type="taxonomic scope" value="Archaea"/>
</dbReference>
<dbReference type="AlphaFoldDB" id="H2C198"/>
<feature type="domain" description="AAA" evidence="1">
    <location>
        <begin position="18"/>
        <end position="116"/>
    </location>
</feature>
<evidence type="ECO:0000313" key="3">
    <source>
        <dbReference type="Proteomes" id="UP000003980"/>
    </source>
</evidence>
<organism evidence="2 3">
    <name type="scientific">Metallosphaera yellowstonensis MK1</name>
    <dbReference type="NCBI Taxonomy" id="671065"/>
    <lineage>
        <taxon>Archaea</taxon>
        <taxon>Thermoproteota</taxon>
        <taxon>Thermoprotei</taxon>
        <taxon>Sulfolobales</taxon>
        <taxon>Sulfolobaceae</taxon>
        <taxon>Metallosphaera</taxon>
    </lineage>
</organism>
<keyword evidence="3" id="KW-1185">Reference proteome</keyword>
<dbReference type="SUPFAM" id="SSF52540">
    <property type="entry name" value="P-loop containing nucleoside triphosphate hydrolases"/>
    <property type="match status" value="1"/>
</dbReference>
<dbReference type="PANTHER" id="PTHR34704:SF1">
    <property type="entry name" value="ATPASE"/>
    <property type="match status" value="1"/>
</dbReference>